<evidence type="ECO:0000313" key="3">
    <source>
        <dbReference type="Proteomes" id="UP000800094"/>
    </source>
</evidence>
<dbReference type="PANTHER" id="PTHR47843:SF2">
    <property type="entry name" value="BTB DOMAIN-CONTAINING PROTEIN"/>
    <property type="match status" value="1"/>
</dbReference>
<accession>A0A6A6J2V8</accession>
<dbReference type="OrthoDB" id="194443at2759"/>
<feature type="domain" description="BTB" evidence="1">
    <location>
        <begin position="1"/>
        <end position="64"/>
    </location>
</feature>
<dbReference type="InterPro" id="IPR000210">
    <property type="entry name" value="BTB/POZ_dom"/>
</dbReference>
<dbReference type="InterPro" id="IPR011333">
    <property type="entry name" value="SKP1/BTB/POZ_sf"/>
</dbReference>
<feature type="non-terminal residue" evidence="2">
    <location>
        <position position="1"/>
    </location>
</feature>
<organism evidence="2 3">
    <name type="scientific">Trematosphaeria pertusa</name>
    <dbReference type="NCBI Taxonomy" id="390896"/>
    <lineage>
        <taxon>Eukaryota</taxon>
        <taxon>Fungi</taxon>
        <taxon>Dikarya</taxon>
        <taxon>Ascomycota</taxon>
        <taxon>Pezizomycotina</taxon>
        <taxon>Dothideomycetes</taxon>
        <taxon>Pleosporomycetidae</taxon>
        <taxon>Pleosporales</taxon>
        <taxon>Massarineae</taxon>
        <taxon>Trematosphaeriaceae</taxon>
        <taxon>Trematosphaeria</taxon>
    </lineage>
</organism>
<gene>
    <name evidence="2" type="ORF">BU26DRAFT_412709</name>
</gene>
<dbReference type="SUPFAM" id="SSF54695">
    <property type="entry name" value="POZ domain"/>
    <property type="match status" value="1"/>
</dbReference>
<dbReference type="Gene3D" id="3.30.710.10">
    <property type="entry name" value="Potassium Channel Kv1.1, Chain A"/>
    <property type="match status" value="1"/>
</dbReference>
<sequence>VLVKVGPAQTKYTVQKAFLSHYSEYFRNALNGSWKEAEEGTIVLNEVETGVFNLFVDWIYTQKLLEYPTDWLVAADCSCEPEKVVMHTNLLKIKLYVFADRFLAPCLRKLLNRAIVSNVRDGSCSPSIWTIIYAFENLQATDPVLNYLVDARCTSDGTLYDSTEEKEMYGELPHEFLVRYMERSTEMRVRGIKLKDLHICDYHGHESGEK</sequence>
<proteinExistence type="predicted"/>
<name>A0A6A6J2V8_9PLEO</name>
<dbReference type="EMBL" id="ML987189">
    <property type="protein sequence ID" value="KAF2256677.1"/>
    <property type="molecule type" value="Genomic_DNA"/>
</dbReference>
<dbReference type="GeneID" id="54576315"/>
<dbReference type="CDD" id="cd18186">
    <property type="entry name" value="BTB_POZ_ZBTB_KLHL-like"/>
    <property type="match status" value="1"/>
</dbReference>
<protein>
    <recommendedName>
        <fullName evidence="1">BTB domain-containing protein</fullName>
    </recommendedName>
</protein>
<evidence type="ECO:0000313" key="2">
    <source>
        <dbReference type="EMBL" id="KAF2256677.1"/>
    </source>
</evidence>
<dbReference type="Pfam" id="PF00651">
    <property type="entry name" value="BTB"/>
    <property type="match status" value="1"/>
</dbReference>
<dbReference type="RefSeq" id="XP_033691681.1">
    <property type="nucleotide sequence ID" value="XM_033822985.1"/>
</dbReference>
<evidence type="ECO:0000259" key="1">
    <source>
        <dbReference type="PROSITE" id="PS50097"/>
    </source>
</evidence>
<keyword evidence="3" id="KW-1185">Reference proteome</keyword>
<dbReference type="AlphaFoldDB" id="A0A6A6J2V8"/>
<reference evidence="2" key="1">
    <citation type="journal article" date="2020" name="Stud. Mycol.">
        <title>101 Dothideomycetes genomes: a test case for predicting lifestyles and emergence of pathogens.</title>
        <authorList>
            <person name="Haridas S."/>
            <person name="Albert R."/>
            <person name="Binder M."/>
            <person name="Bloem J."/>
            <person name="Labutti K."/>
            <person name="Salamov A."/>
            <person name="Andreopoulos B."/>
            <person name="Baker S."/>
            <person name="Barry K."/>
            <person name="Bills G."/>
            <person name="Bluhm B."/>
            <person name="Cannon C."/>
            <person name="Castanera R."/>
            <person name="Culley D."/>
            <person name="Daum C."/>
            <person name="Ezra D."/>
            <person name="Gonzalez J."/>
            <person name="Henrissat B."/>
            <person name="Kuo A."/>
            <person name="Liang C."/>
            <person name="Lipzen A."/>
            <person name="Lutzoni F."/>
            <person name="Magnuson J."/>
            <person name="Mondo S."/>
            <person name="Nolan M."/>
            <person name="Ohm R."/>
            <person name="Pangilinan J."/>
            <person name="Park H.-J."/>
            <person name="Ramirez L."/>
            <person name="Alfaro M."/>
            <person name="Sun H."/>
            <person name="Tritt A."/>
            <person name="Yoshinaga Y."/>
            <person name="Zwiers L.-H."/>
            <person name="Turgeon B."/>
            <person name="Goodwin S."/>
            <person name="Spatafora J."/>
            <person name="Crous P."/>
            <person name="Grigoriev I."/>
        </authorList>
    </citation>
    <scope>NUCLEOTIDE SEQUENCE</scope>
    <source>
        <strain evidence="2">CBS 122368</strain>
    </source>
</reference>
<dbReference type="PROSITE" id="PS50097">
    <property type="entry name" value="BTB"/>
    <property type="match status" value="1"/>
</dbReference>
<dbReference type="PANTHER" id="PTHR47843">
    <property type="entry name" value="BTB DOMAIN-CONTAINING PROTEIN-RELATED"/>
    <property type="match status" value="1"/>
</dbReference>
<dbReference type="Proteomes" id="UP000800094">
    <property type="component" value="Unassembled WGS sequence"/>
</dbReference>